<dbReference type="AlphaFoldDB" id="A0A438JVK1"/>
<protein>
    <submittedName>
        <fullName evidence="1">Uncharacterized protein</fullName>
    </submittedName>
</protein>
<accession>A0A438JVK1</accession>
<reference evidence="1 2" key="1">
    <citation type="journal article" date="2018" name="PLoS Genet.">
        <title>Population sequencing reveals clonal diversity and ancestral inbreeding in the grapevine cultivar Chardonnay.</title>
        <authorList>
            <person name="Roach M.J."/>
            <person name="Johnson D.L."/>
            <person name="Bohlmann J."/>
            <person name="van Vuuren H.J."/>
            <person name="Jones S.J."/>
            <person name="Pretorius I.S."/>
            <person name="Schmidt S.A."/>
            <person name="Borneman A.R."/>
        </authorList>
    </citation>
    <scope>NUCLEOTIDE SEQUENCE [LARGE SCALE GENOMIC DNA]</scope>
    <source>
        <strain evidence="2">cv. Chardonnay</strain>
        <tissue evidence="1">Leaf</tissue>
    </source>
</reference>
<evidence type="ECO:0000313" key="1">
    <source>
        <dbReference type="EMBL" id="RVX12994.1"/>
    </source>
</evidence>
<sequence length="168" mass="18621">MTTLAFPFRQASCNGVSPFLLRASTILGCSLIISSTNSPCPNLEADVWFCCGDCDNNLVPFNGLVKELVSYRNSESSWLLFRENAGLNVKFQGRKTINGPPASVTSIQVKDDGRMTRTDVANITVLIVKVMLDGKIIHEHNNDPIVHKGQFILRNFYGKGRFSLQVIK</sequence>
<dbReference type="EMBL" id="QGNW01000026">
    <property type="protein sequence ID" value="RVX12994.1"/>
    <property type="molecule type" value="Genomic_DNA"/>
</dbReference>
<comment type="caution">
    <text evidence="1">The sequence shown here is derived from an EMBL/GenBank/DDBJ whole genome shotgun (WGS) entry which is preliminary data.</text>
</comment>
<organism evidence="1 2">
    <name type="scientific">Vitis vinifera</name>
    <name type="common">Grape</name>
    <dbReference type="NCBI Taxonomy" id="29760"/>
    <lineage>
        <taxon>Eukaryota</taxon>
        <taxon>Viridiplantae</taxon>
        <taxon>Streptophyta</taxon>
        <taxon>Embryophyta</taxon>
        <taxon>Tracheophyta</taxon>
        <taxon>Spermatophyta</taxon>
        <taxon>Magnoliopsida</taxon>
        <taxon>eudicotyledons</taxon>
        <taxon>Gunneridae</taxon>
        <taxon>Pentapetalae</taxon>
        <taxon>rosids</taxon>
        <taxon>Vitales</taxon>
        <taxon>Vitaceae</taxon>
        <taxon>Viteae</taxon>
        <taxon>Vitis</taxon>
    </lineage>
</organism>
<evidence type="ECO:0000313" key="2">
    <source>
        <dbReference type="Proteomes" id="UP000288805"/>
    </source>
</evidence>
<gene>
    <name evidence="1" type="ORF">CK203_009805</name>
</gene>
<name>A0A438JVK1_VITVI</name>
<proteinExistence type="predicted"/>
<dbReference type="Proteomes" id="UP000288805">
    <property type="component" value="Unassembled WGS sequence"/>
</dbReference>